<dbReference type="SUPFAM" id="SSF55154">
    <property type="entry name" value="CYTH-like phosphatases"/>
    <property type="match status" value="1"/>
</dbReference>
<dbReference type="GO" id="GO:0035091">
    <property type="term" value="F:phosphatidylinositol binding"/>
    <property type="evidence" value="ECO:0007669"/>
    <property type="project" value="TreeGrafter"/>
</dbReference>
<evidence type="ECO:0000259" key="1">
    <source>
        <dbReference type="SMART" id="SM01118"/>
    </source>
</evidence>
<dbReference type="EMBL" id="MHSR01000005">
    <property type="protein sequence ID" value="OHA47264.1"/>
    <property type="molecule type" value="Genomic_DNA"/>
</dbReference>
<dbReference type="InterPro" id="IPR053227">
    <property type="entry name" value="TRPL-trafficking_regulator"/>
</dbReference>
<reference evidence="2 3" key="1">
    <citation type="journal article" date="2016" name="Nat. Commun.">
        <title>Thousands of microbial genomes shed light on interconnected biogeochemical processes in an aquifer system.</title>
        <authorList>
            <person name="Anantharaman K."/>
            <person name="Brown C.T."/>
            <person name="Hug L.A."/>
            <person name="Sharon I."/>
            <person name="Castelle C.J."/>
            <person name="Probst A.J."/>
            <person name="Thomas B.C."/>
            <person name="Singh A."/>
            <person name="Wilkins M.J."/>
            <person name="Karaoz U."/>
            <person name="Brodie E.L."/>
            <person name="Williams K.H."/>
            <person name="Hubbard S.S."/>
            <person name="Banfield J.F."/>
        </authorList>
    </citation>
    <scope>NUCLEOTIDE SEQUENCE [LARGE SCALE GENOMIC DNA]</scope>
</reference>
<dbReference type="Gene3D" id="3.40.50.300">
    <property type="entry name" value="P-loop containing nucleotide triphosphate hydrolases"/>
    <property type="match status" value="1"/>
</dbReference>
<dbReference type="PANTHER" id="PTHR34932">
    <property type="entry name" value="TRPL TRANSLOCATION DEFECT PROTEIN 14"/>
    <property type="match status" value="1"/>
</dbReference>
<dbReference type="InterPro" id="IPR033469">
    <property type="entry name" value="CYTH-like_dom_sf"/>
</dbReference>
<dbReference type="AlphaFoldDB" id="A0A1G2PG04"/>
<proteinExistence type="predicted"/>
<evidence type="ECO:0000313" key="2">
    <source>
        <dbReference type="EMBL" id="OHA47264.1"/>
    </source>
</evidence>
<organism evidence="2 3">
    <name type="scientific">Candidatus Terrybacteria bacterium RIFCSPHIGHO2_01_FULL_43_35</name>
    <dbReference type="NCBI Taxonomy" id="1802361"/>
    <lineage>
        <taxon>Bacteria</taxon>
        <taxon>Candidatus Terryibacteriota</taxon>
    </lineage>
</organism>
<protein>
    <recommendedName>
        <fullName evidence="1">CYTH domain-containing protein</fullName>
    </recommendedName>
</protein>
<feature type="domain" description="CYTH" evidence="1">
    <location>
        <begin position="214"/>
        <end position="370"/>
    </location>
</feature>
<dbReference type="GO" id="GO:0005525">
    <property type="term" value="F:GTP binding"/>
    <property type="evidence" value="ECO:0007669"/>
    <property type="project" value="TreeGrafter"/>
</dbReference>
<name>A0A1G2PG04_9BACT</name>
<dbReference type="PANTHER" id="PTHR34932:SF1">
    <property type="entry name" value="TRPL TRANSLOCATION DEFECT PROTEIN 14"/>
    <property type="match status" value="1"/>
</dbReference>
<dbReference type="GO" id="GO:0070300">
    <property type="term" value="F:phosphatidic acid binding"/>
    <property type="evidence" value="ECO:0007669"/>
    <property type="project" value="TreeGrafter"/>
</dbReference>
<evidence type="ECO:0000313" key="3">
    <source>
        <dbReference type="Proteomes" id="UP000178869"/>
    </source>
</evidence>
<dbReference type="SMART" id="SM01118">
    <property type="entry name" value="CYTH"/>
    <property type="match status" value="1"/>
</dbReference>
<gene>
    <name evidence="2" type="ORF">A2828_00130</name>
</gene>
<dbReference type="InterPro" id="IPR027417">
    <property type="entry name" value="P-loop_NTPase"/>
</dbReference>
<dbReference type="SUPFAM" id="SSF52540">
    <property type="entry name" value="P-loop containing nucleoside triphosphate hydrolases"/>
    <property type="match status" value="1"/>
</dbReference>
<dbReference type="Pfam" id="PF13521">
    <property type="entry name" value="AAA_28"/>
    <property type="match status" value="1"/>
</dbReference>
<accession>A0A1G2PG04</accession>
<dbReference type="Proteomes" id="UP000178869">
    <property type="component" value="Unassembled WGS sequence"/>
</dbReference>
<dbReference type="InterPro" id="IPR023577">
    <property type="entry name" value="CYTH_domain"/>
</dbReference>
<comment type="caution">
    <text evidence="2">The sequence shown here is derived from an EMBL/GenBank/DDBJ whole genome shotgun (WGS) entry which is preliminary data.</text>
</comment>
<dbReference type="Gene3D" id="2.40.320.10">
    <property type="entry name" value="Hypothetical Protein Pfu-838710-001"/>
    <property type="match status" value="1"/>
</dbReference>
<dbReference type="InterPro" id="IPR038727">
    <property type="entry name" value="NadR/Ttd14_AAA_dom"/>
</dbReference>
<sequence>MDSASFRYDPNFPVIAITGGPCAGKSTLMAHARQWLEDHGFKVVIMPEVATELISAGFSPFDDWLDPLAFQEHLVLYSLERENRYYEMAKALHSEKPMVFLCDRGLLDSIAYIGRNAYLRVLERHGYDLHELRERYSAIIHMVTAANGAEKYYTLANNTARSETPEQAKALDKRTQEAWFGHQHLFVVDNSTGFEQKIQRALSALVRVLSMPEPLETERKFLVLNFTLDMLPQEAVSIDIEQNYLVGSDKGERRLRKRTLDGTSSYYLTEKTPTNLRATRIERERQISRREYEMLLAEHDPATTIIRKKRYSFVCNGRHIELDVYSNPCQGLVILEVELQDIAENVSLPQGWLVQEVTDDSKYKNRSIAEGSLDGQK</sequence>